<accession>A6P0F0</accession>
<reference evidence="1 2" key="2">
    <citation type="submission" date="2007-06" db="EMBL/GenBank/DDBJ databases">
        <title>Draft genome sequence of Pseudoflavonifractor capillosus ATCC 29799.</title>
        <authorList>
            <person name="Sudarsanam P."/>
            <person name="Ley R."/>
            <person name="Guruge J."/>
            <person name="Turnbaugh P.J."/>
            <person name="Mahowald M."/>
            <person name="Liep D."/>
            <person name="Gordon J."/>
        </authorList>
    </citation>
    <scope>NUCLEOTIDE SEQUENCE [LARGE SCALE GENOMIC DNA]</scope>
    <source>
        <strain evidence="1 2">ATCC 29799</strain>
    </source>
</reference>
<protein>
    <submittedName>
        <fullName evidence="1">Uncharacterized protein</fullName>
    </submittedName>
</protein>
<sequence length="77" mass="8668">MGFSGKILLENNSLVGGLYPAALARSLAALRRSALYGSRTDTQRLGTRKVWRSFFTIWSGYFSASRRNFSSSRESWV</sequence>
<evidence type="ECO:0000313" key="2">
    <source>
        <dbReference type="Proteomes" id="UP000003639"/>
    </source>
</evidence>
<keyword evidence="2" id="KW-1185">Reference proteome</keyword>
<reference evidence="1 2" key="1">
    <citation type="submission" date="2007-04" db="EMBL/GenBank/DDBJ databases">
        <authorList>
            <person name="Fulton L."/>
            <person name="Clifton S."/>
            <person name="Fulton B."/>
            <person name="Xu J."/>
            <person name="Minx P."/>
            <person name="Pepin K.H."/>
            <person name="Johnson M."/>
            <person name="Thiruvilangam P."/>
            <person name="Bhonagiri V."/>
            <person name="Nash W.E."/>
            <person name="Mardis E.R."/>
            <person name="Wilson R.K."/>
        </authorList>
    </citation>
    <scope>NUCLEOTIDE SEQUENCE [LARGE SCALE GENOMIC DNA]</scope>
    <source>
        <strain evidence="1 2">ATCC 29799</strain>
    </source>
</reference>
<dbReference type="AlphaFoldDB" id="A6P0F0"/>
<name>A6P0F0_9FIRM</name>
<proteinExistence type="predicted"/>
<organism evidence="1 2">
    <name type="scientific">Pseudoflavonifractor capillosus ATCC 29799</name>
    <dbReference type="NCBI Taxonomy" id="411467"/>
    <lineage>
        <taxon>Bacteria</taxon>
        <taxon>Bacillati</taxon>
        <taxon>Bacillota</taxon>
        <taxon>Clostridia</taxon>
        <taxon>Eubacteriales</taxon>
        <taxon>Oscillospiraceae</taxon>
        <taxon>Pseudoflavonifractor</taxon>
    </lineage>
</organism>
<dbReference type="EMBL" id="AAXG02000041">
    <property type="protein sequence ID" value="EDM98300.1"/>
    <property type="molecule type" value="Genomic_DNA"/>
</dbReference>
<comment type="caution">
    <text evidence="1">The sequence shown here is derived from an EMBL/GenBank/DDBJ whole genome shotgun (WGS) entry which is preliminary data.</text>
</comment>
<gene>
    <name evidence="1" type="ORF">BACCAP_03961</name>
</gene>
<evidence type="ECO:0000313" key="1">
    <source>
        <dbReference type="EMBL" id="EDM98300.1"/>
    </source>
</evidence>
<dbReference type="Proteomes" id="UP000003639">
    <property type="component" value="Unassembled WGS sequence"/>
</dbReference>
<dbReference type="STRING" id="411467.BACCAP_03961"/>